<dbReference type="GO" id="GO:0046872">
    <property type="term" value="F:metal ion binding"/>
    <property type="evidence" value="ECO:0007669"/>
    <property type="project" value="UniProtKB-KW"/>
</dbReference>
<dbReference type="RefSeq" id="WP_055065760.1">
    <property type="nucleotide sequence ID" value="NZ_CP176627.1"/>
</dbReference>
<evidence type="ECO:0000256" key="1">
    <source>
        <dbReference type="ARBA" id="ARBA00022723"/>
    </source>
</evidence>
<dbReference type="InterPro" id="IPR011051">
    <property type="entry name" value="RmlC_Cupin_sf"/>
</dbReference>
<dbReference type="PANTHER" id="PTHR35848">
    <property type="entry name" value="OXALATE-BINDING PROTEIN"/>
    <property type="match status" value="1"/>
</dbReference>
<proteinExistence type="predicted"/>
<feature type="domain" description="Cupin type-2" evidence="2">
    <location>
        <begin position="42"/>
        <end position="109"/>
    </location>
</feature>
<evidence type="ECO:0000313" key="8">
    <source>
        <dbReference type="Proteomes" id="UP000293506"/>
    </source>
</evidence>
<evidence type="ECO:0000313" key="5">
    <source>
        <dbReference type="EMBL" id="RYT68974.1"/>
    </source>
</evidence>
<dbReference type="InterPro" id="IPR051610">
    <property type="entry name" value="GPI/OXD"/>
</dbReference>
<reference evidence="4 7" key="2">
    <citation type="submission" date="2018-08" db="EMBL/GenBank/DDBJ databases">
        <title>A genome reference for cultivated species of the human gut microbiota.</title>
        <authorList>
            <person name="Zou Y."/>
            <person name="Xue W."/>
            <person name="Luo G."/>
        </authorList>
    </citation>
    <scope>NUCLEOTIDE SEQUENCE [LARGE SCALE GENOMIC DNA]</scope>
    <source>
        <strain evidence="4 7">AF37-6AC</strain>
    </source>
</reference>
<dbReference type="SUPFAM" id="SSF51182">
    <property type="entry name" value="RmlC-like cupins"/>
    <property type="match status" value="1"/>
</dbReference>
<dbReference type="Gene3D" id="2.60.120.10">
    <property type="entry name" value="Jelly Rolls"/>
    <property type="match status" value="1"/>
</dbReference>
<reference evidence="3 6" key="1">
    <citation type="submission" date="2015-09" db="EMBL/GenBank/DDBJ databases">
        <authorList>
            <consortium name="Pathogen Informatics"/>
        </authorList>
    </citation>
    <scope>NUCLEOTIDE SEQUENCE [LARGE SCALE GENOMIC DNA]</scope>
    <source>
        <strain evidence="3 6">2789STDY5608837</strain>
    </source>
</reference>
<accession>A0A173ZL08</accession>
<dbReference type="PANTHER" id="PTHR35848:SF6">
    <property type="entry name" value="CUPIN TYPE-2 DOMAIN-CONTAINING PROTEIN"/>
    <property type="match status" value="1"/>
</dbReference>
<name>A0A173ZL08_9FIRM</name>
<dbReference type="EMBL" id="CYZD01000003">
    <property type="protein sequence ID" value="CUN75865.1"/>
    <property type="molecule type" value="Genomic_DNA"/>
</dbReference>
<evidence type="ECO:0000313" key="4">
    <source>
        <dbReference type="EMBL" id="RHL50561.1"/>
    </source>
</evidence>
<keyword evidence="1" id="KW-0479">Metal-binding</keyword>
<evidence type="ECO:0000259" key="2">
    <source>
        <dbReference type="Pfam" id="PF07883"/>
    </source>
</evidence>
<dbReference type="Proteomes" id="UP000095409">
    <property type="component" value="Unassembled WGS sequence"/>
</dbReference>
<dbReference type="Pfam" id="PF07883">
    <property type="entry name" value="Cupin_2"/>
    <property type="match status" value="1"/>
</dbReference>
<dbReference type="InterPro" id="IPR014710">
    <property type="entry name" value="RmlC-like_jellyroll"/>
</dbReference>
<sequence>MAKIERPEIEIEELTGEGSGILKKNALLYGKELGEHCRMYTEVTMPEGSDLAFHVHEGESETYFILAGSGTYNDNGTKYPVKAGDVVFCDDGEGHGLLNSGKGDLTFIALILKK</sequence>
<dbReference type="Proteomes" id="UP000293506">
    <property type="component" value="Unassembled WGS sequence"/>
</dbReference>
<dbReference type="InterPro" id="IPR013096">
    <property type="entry name" value="Cupin_2"/>
</dbReference>
<dbReference type="EMBL" id="RCXQ01000001">
    <property type="protein sequence ID" value="RYT68974.1"/>
    <property type="molecule type" value="Genomic_DNA"/>
</dbReference>
<dbReference type="CDD" id="cd02221">
    <property type="entry name" value="cupin_TM1287-like"/>
    <property type="match status" value="1"/>
</dbReference>
<evidence type="ECO:0000313" key="7">
    <source>
        <dbReference type="Proteomes" id="UP000285897"/>
    </source>
</evidence>
<protein>
    <submittedName>
        <fullName evidence="4">Cupin domain-containing protein</fullName>
    </submittedName>
    <submittedName>
        <fullName evidence="3">Uncharacterized conserved protein, contains double-stranded beta-helix domain</fullName>
    </submittedName>
</protein>
<dbReference type="AlphaFoldDB" id="A0A173ZL08"/>
<evidence type="ECO:0000313" key="3">
    <source>
        <dbReference type="EMBL" id="CUN75865.1"/>
    </source>
</evidence>
<gene>
    <name evidence="4" type="ORF">DW021_02525</name>
    <name evidence="5" type="ORF">EAI82_02025</name>
    <name evidence="3" type="ORF">ERS852394_00839</name>
</gene>
<reference evidence="5 8" key="3">
    <citation type="journal article" date="2019" name="Science, e1252229">
        <title>Invertible promoters mediate bacterial phase variation, antibiotic resistance, and host adaptation in the gut.</title>
        <authorList>
            <person name="Jiang X."/>
            <person name="Hall A.B."/>
            <person name="Arthur T.D."/>
            <person name="Plichta D.R."/>
            <person name="Covington C.T."/>
            <person name="Poyet M."/>
            <person name="Crothers J."/>
            <person name="Moses P.L."/>
            <person name="Tolonen A.C."/>
            <person name="Vlamakis H."/>
            <person name="Alm E.J."/>
            <person name="Xavier R.J."/>
        </authorList>
    </citation>
    <scope>NUCLEOTIDE SEQUENCE [LARGE SCALE GENOMIC DNA]</scope>
    <source>
        <strain evidence="8">af_0058</strain>
        <strain evidence="5">Af_0058</strain>
    </source>
</reference>
<organism evidence="3 6">
    <name type="scientific">Blautia obeum</name>
    <dbReference type="NCBI Taxonomy" id="40520"/>
    <lineage>
        <taxon>Bacteria</taxon>
        <taxon>Bacillati</taxon>
        <taxon>Bacillota</taxon>
        <taxon>Clostridia</taxon>
        <taxon>Lachnospirales</taxon>
        <taxon>Lachnospiraceae</taxon>
        <taxon>Blautia</taxon>
    </lineage>
</organism>
<dbReference type="Proteomes" id="UP000285897">
    <property type="component" value="Unassembled WGS sequence"/>
</dbReference>
<dbReference type="EMBL" id="QROS01000001">
    <property type="protein sequence ID" value="RHL50561.1"/>
    <property type="molecule type" value="Genomic_DNA"/>
</dbReference>
<evidence type="ECO:0000313" key="6">
    <source>
        <dbReference type="Proteomes" id="UP000095409"/>
    </source>
</evidence>